<dbReference type="InterPro" id="IPR014027">
    <property type="entry name" value="UDP-Glc/GDP-Man_DH_C"/>
</dbReference>
<dbReference type="PANTHER" id="PTHR43491">
    <property type="entry name" value="UDP-N-ACETYL-D-MANNOSAMINE DEHYDROGENASE"/>
    <property type="match status" value="1"/>
</dbReference>
<dbReference type="InterPro" id="IPR036220">
    <property type="entry name" value="UDP-Glc/GDP-Man_DH_C_sf"/>
</dbReference>
<dbReference type="Pfam" id="PF03720">
    <property type="entry name" value="UDPG_MGDP_dh_C"/>
    <property type="match status" value="1"/>
</dbReference>
<sequence>HYVVRKITDALNIHRKCLNGSKILILGVAYKEDVGDTRESPALDIIEILCRQGAEVIYNDPYAPQIKIGDKEVRSFPWS</sequence>
<dbReference type="GO" id="GO:0051287">
    <property type="term" value="F:NAD binding"/>
    <property type="evidence" value="ECO:0007669"/>
    <property type="project" value="InterPro"/>
</dbReference>
<evidence type="ECO:0000313" key="2">
    <source>
        <dbReference type="EMBL" id="GAI82761.1"/>
    </source>
</evidence>
<dbReference type="EMBL" id="BARW01009625">
    <property type="protein sequence ID" value="GAI82761.1"/>
    <property type="molecule type" value="Genomic_DNA"/>
</dbReference>
<reference evidence="2" key="1">
    <citation type="journal article" date="2014" name="Front. Microbiol.">
        <title>High frequency of phylogenetically diverse reductive dehalogenase-homologous genes in deep subseafloor sedimentary metagenomes.</title>
        <authorList>
            <person name="Kawai M."/>
            <person name="Futagami T."/>
            <person name="Toyoda A."/>
            <person name="Takaki Y."/>
            <person name="Nishi S."/>
            <person name="Hori S."/>
            <person name="Arai W."/>
            <person name="Tsubouchi T."/>
            <person name="Morono Y."/>
            <person name="Uchiyama I."/>
            <person name="Ito T."/>
            <person name="Fujiyama A."/>
            <person name="Inagaki F."/>
            <person name="Takami H."/>
        </authorList>
    </citation>
    <scope>NUCLEOTIDE SEQUENCE</scope>
    <source>
        <strain evidence="2">Expedition CK06-06</strain>
    </source>
</reference>
<gene>
    <name evidence="2" type="ORF">S12H4_19282</name>
</gene>
<protein>
    <recommendedName>
        <fullName evidence="1">UDP-glucose/GDP-mannose dehydrogenase C-terminal domain-containing protein</fullName>
    </recommendedName>
</protein>
<organism evidence="2">
    <name type="scientific">marine sediment metagenome</name>
    <dbReference type="NCBI Taxonomy" id="412755"/>
    <lineage>
        <taxon>unclassified sequences</taxon>
        <taxon>metagenomes</taxon>
        <taxon>ecological metagenomes</taxon>
    </lineage>
</organism>
<dbReference type="GO" id="GO:0016616">
    <property type="term" value="F:oxidoreductase activity, acting on the CH-OH group of donors, NAD or NADP as acceptor"/>
    <property type="evidence" value="ECO:0007669"/>
    <property type="project" value="InterPro"/>
</dbReference>
<feature type="domain" description="UDP-glucose/GDP-mannose dehydrogenase C-terminal" evidence="1">
    <location>
        <begin position="24"/>
        <end position="79"/>
    </location>
</feature>
<accession>X1SUE1</accession>
<dbReference type="Gene3D" id="3.40.50.720">
    <property type="entry name" value="NAD(P)-binding Rossmann-like Domain"/>
    <property type="match status" value="1"/>
</dbReference>
<proteinExistence type="predicted"/>
<dbReference type="GO" id="GO:0000271">
    <property type="term" value="P:polysaccharide biosynthetic process"/>
    <property type="evidence" value="ECO:0007669"/>
    <property type="project" value="InterPro"/>
</dbReference>
<dbReference type="SUPFAM" id="SSF52413">
    <property type="entry name" value="UDP-glucose/GDP-mannose dehydrogenase C-terminal domain"/>
    <property type="match status" value="1"/>
</dbReference>
<dbReference type="GO" id="GO:0016628">
    <property type="term" value="F:oxidoreductase activity, acting on the CH-CH group of donors, NAD or NADP as acceptor"/>
    <property type="evidence" value="ECO:0007669"/>
    <property type="project" value="InterPro"/>
</dbReference>
<dbReference type="InterPro" id="IPR028359">
    <property type="entry name" value="UDP_ManNAc/GlcNAc_DH"/>
</dbReference>
<name>X1SUE1_9ZZZZ</name>
<feature type="non-terminal residue" evidence="2">
    <location>
        <position position="1"/>
    </location>
</feature>
<dbReference type="AlphaFoldDB" id="X1SUE1"/>
<dbReference type="PANTHER" id="PTHR43491:SF1">
    <property type="entry name" value="UDP-N-ACETYL-D-MANNOSAMINE DEHYDROGENASE"/>
    <property type="match status" value="1"/>
</dbReference>
<comment type="caution">
    <text evidence="2">The sequence shown here is derived from an EMBL/GenBank/DDBJ whole genome shotgun (WGS) entry which is preliminary data.</text>
</comment>
<dbReference type="SMART" id="SM00984">
    <property type="entry name" value="UDPG_MGDP_dh_C"/>
    <property type="match status" value="1"/>
</dbReference>
<evidence type="ECO:0000259" key="1">
    <source>
        <dbReference type="SMART" id="SM00984"/>
    </source>
</evidence>